<dbReference type="RefSeq" id="XP_024731124.1">
    <property type="nucleotide sequence ID" value="XM_024887342.1"/>
</dbReference>
<dbReference type="InParanoid" id="A0A2J6STY6"/>
<dbReference type="AlphaFoldDB" id="A0A2J6STY6"/>
<gene>
    <name evidence="2" type="ORF">K444DRAFT_667819</name>
</gene>
<evidence type="ECO:0000256" key="1">
    <source>
        <dbReference type="SAM" id="MobiDB-lite"/>
    </source>
</evidence>
<protein>
    <submittedName>
        <fullName evidence="2">Uncharacterized protein</fullName>
    </submittedName>
</protein>
<dbReference type="EMBL" id="KZ613866">
    <property type="protein sequence ID" value="PMD54220.1"/>
    <property type="molecule type" value="Genomic_DNA"/>
</dbReference>
<name>A0A2J6STY6_9HELO</name>
<feature type="region of interest" description="Disordered" evidence="1">
    <location>
        <begin position="260"/>
        <end position="315"/>
    </location>
</feature>
<proteinExistence type="predicted"/>
<sequence>MLLVRCHEAQFGVGEVSPLPDQGLRLCRFSKEDGSHEVHEPPPRSKGVKIAQHGVASLSGYQSGYQNGHKFKFRQLMANHDCGPPSKFRDRLHSASGCTGTTSRSDQYHQLVVSKKYAYERGLLSDIQLDSGCMISARPLRGVDFPTDGAGNMHPALCNNEGEMHSDLQDHLDLVVSAPSETWRLCGNSSGVQGWMVMTENLVRAVRPAAGQAHDSHQADCDPERELLGGRLTLALNETSTGLCFSSPPLAEGLNHNQDRRTDLHLSPGSRGGWCSSNDATEPWRESSSDKVTDDYKPPALVSEEALRREEAPSR</sequence>
<dbReference type="GeneID" id="36595418"/>
<reference evidence="2 3" key="1">
    <citation type="submission" date="2016-04" db="EMBL/GenBank/DDBJ databases">
        <title>A degradative enzymes factory behind the ericoid mycorrhizal symbiosis.</title>
        <authorList>
            <consortium name="DOE Joint Genome Institute"/>
            <person name="Martino E."/>
            <person name="Morin E."/>
            <person name="Grelet G."/>
            <person name="Kuo A."/>
            <person name="Kohler A."/>
            <person name="Daghino S."/>
            <person name="Barry K."/>
            <person name="Choi C."/>
            <person name="Cichocki N."/>
            <person name="Clum A."/>
            <person name="Copeland A."/>
            <person name="Hainaut M."/>
            <person name="Haridas S."/>
            <person name="Labutti K."/>
            <person name="Lindquist E."/>
            <person name="Lipzen A."/>
            <person name="Khouja H.-R."/>
            <person name="Murat C."/>
            <person name="Ohm R."/>
            <person name="Olson A."/>
            <person name="Spatafora J."/>
            <person name="Veneault-Fourrey C."/>
            <person name="Henrissat B."/>
            <person name="Grigoriev I."/>
            <person name="Martin F."/>
            <person name="Perotto S."/>
        </authorList>
    </citation>
    <scope>NUCLEOTIDE SEQUENCE [LARGE SCALE GENOMIC DNA]</scope>
    <source>
        <strain evidence="2 3">E</strain>
    </source>
</reference>
<dbReference type="Proteomes" id="UP000235371">
    <property type="component" value="Unassembled WGS sequence"/>
</dbReference>
<organism evidence="2 3">
    <name type="scientific">Hyaloscypha bicolor E</name>
    <dbReference type="NCBI Taxonomy" id="1095630"/>
    <lineage>
        <taxon>Eukaryota</taxon>
        <taxon>Fungi</taxon>
        <taxon>Dikarya</taxon>
        <taxon>Ascomycota</taxon>
        <taxon>Pezizomycotina</taxon>
        <taxon>Leotiomycetes</taxon>
        <taxon>Helotiales</taxon>
        <taxon>Hyaloscyphaceae</taxon>
        <taxon>Hyaloscypha</taxon>
        <taxon>Hyaloscypha bicolor</taxon>
    </lineage>
</organism>
<keyword evidence="3" id="KW-1185">Reference proteome</keyword>
<feature type="compositionally biased region" description="Basic and acidic residues" evidence="1">
    <location>
        <begin position="305"/>
        <end position="315"/>
    </location>
</feature>
<feature type="compositionally biased region" description="Basic and acidic residues" evidence="1">
    <location>
        <begin position="282"/>
        <end position="297"/>
    </location>
</feature>
<evidence type="ECO:0000313" key="3">
    <source>
        <dbReference type="Proteomes" id="UP000235371"/>
    </source>
</evidence>
<accession>A0A2J6STY6</accession>
<evidence type="ECO:0000313" key="2">
    <source>
        <dbReference type="EMBL" id="PMD54220.1"/>
    </source>
</evidence>
<dbReference type="OrthoDB" id="10594845at2759"/>